<dbReference type="AlphaFoldDB" id="A0A2S0VU75"/>
<proteinExistence type="inferred from homology"/>
<dbReference type="CDD" id="cd10336">
    <property type="entry name" value="SLC6sbd_Tyt1-Like"/>
    <property type="match status" value="1"/>
</dbReference>
<keyword evidence="9" id="KW-1185">Reference proteome</keyword>
<feature type="transmembrane region" description="Helical" evidence="7">
    <location>
        <begin position="397"/>
        <end position="414"/>
    </location>
</feature>
<feature type="transmembrane region" description="Helical" evidence="7">
    <location>
        <begin position="260"/>
        <end position="282"/>
    </location>
</feature>
<dbReference type="PANTHER" id="PTHR42948">
    <property type="entry name" value="TRANSPORTER"/>
    <property type="match status" value="1"/>
</dbReference>
<name>A0A2S0VU75_9ALTE</name>
<feature type="transmembrane region" description="Helical" evidence="7">
    <location>
        <begin position="227"/>
        <end position="248"/>
    </location>
</feature>
<dbReference type="SUPFAM" id="SSF161070">
    <property type="entry name" value="SNF-like"/>
    <property type="match status" value="1"/>
</dbReference>
<feature type="transmembrane region" description="Helical" evidence="7">
    <location>
        <begin position="45"/>
        <end position="70"/>
    </location>
</feature>
<dbReference type="PROSITE" id="PS00610">
    <property type="entry name" value="NA_NEUROTRAN_SYMP_1"/>
    <property type="match status" value="1"/>
</dbReference>
<evidence type="ECO:0000256" key="1">
    <source>
        <dbReference type="ARBA" id="ARBA00004141"/>
    </source>
</evidence>
<dbReference type="InterPro" id="IPR047218">
    <property type="entry name" value="YocR/YhdH-like"/>
</dbReference>
<keyword evidence="2 6" id="KW-0813">Transport</keyword>
<evidence type="ECO:0000313" key="8">
    <source>
        <dbReference type="EMBL" id="AWB67733.1"/>
    </source>
</evidence>
<evidence type="ECO:0000256" key="4">
    <source>
        <dbReference type="ARBA" id="ARBA00022989"/>
    </source>
</evidence>
<evidence type="ECO:0000313" key="9">
    <source>
        <dbReference type="Proteomes" id="UP000244441"/>
    </source>
</evidence>
<evidence type="ECO:0000256" key="7">
    <source>
        <dbReference type="SAM" id="Phobius"/>
    </source>
</evidence>
<dbReference type="Pfam" id="PF00209">
    <property type="entry name" value="SNF"/>
    <property type="match status" value="2"/>
</dbReference>
<keyword evidence="4 7" id="KW-1133">Transmembrane helix</keyword>
<dbReference type="PANTHER" id="PTHR42948:SF1">
    <property type="entry name" value="TRANSPORTER"/>
    <property type="match status" value="1"/>
</dbReference>
<dbReference type="EMBL" id="CP026604">
    <property type="protein sequence ID" value="AWB67733.1"/>
    <property type="molecule type" value="Genomic_DNA"/>
</dbReference>
<feature type="transmembrane region" description="Helical" evidence="7">
    <location>
        <begin position="153"/>
        <end position="172"/>
    </location>
</feature>
<evidence type="ECO:0000256" key="6">
    <source>
        <dbReference type="RuleBase" id="RU003732"/>
    </source>
</evidence>
<keyword evidence="3 6" id="KW-0812">Transmembrane</keyword>
<dbReference type="PRINTS" id="PR00176">
    <property type="entry name" value="NANEUSMPORT"/>
</dbReference>
<feature type="transmembrane region" description="Helical" evidence="7">
    <location>
        <begin position="12"/>
        <end position="33"/>
    </location>
</feature>
<accession>A0A2S0VU75</accession>
<dbReference type="InterPro" id="IPR000175">
    <property type="entry name" value="Na/ntran_symport"/>
</dbReference>
<dbReference type="NCBIfam" id="NF037979">
    <property type="entry name" value="Na_transp"/>
    <property type="match status" value="1"/>
</dbReference>
<comment type="similarity">
    <text evidence="6">Belongs to the sodium:neurotransmitter symporter (SNF) (TC 2.A.22) family.</text>
</comment>
<dbReference type="GO" id="GO:0016020">
    <property type="term" value="C:membrane"/>
    <property type="evidence" value="ECO:0007669"/>
    <property type="project" value="UniProtKB-SubCell"/>
</dbReference>
<dbReference type="Proteomes" id="UP000244441">
    <property type="component" value="Chromosome"/>
</dbReference>
<feature type="transmembrane region" description="Helical" evidence="7">
    <location>
        <begin position="91"/>
        <end position="124"/>
    </location>
</feature>
<keyword evidence="5 7" id="KW-0472">Membrane</keyword>
<sequence>MSNTKTSIHGQWSSRFTYILAATGAAVGLGNIWKFPYIMGENGGGAFVLVYLLCILLIGIPVMMAEVLIGKSGRQSPGASLQFLVGKVKASRFWVISGWIGVLAGFLILSFYAVIAGWAFAYIFKSASGEFIDKTPEQVGEIFGSFISNPNELMIWSGVILALTAFVVGRGVEKGLEKAVSYAMPIMFALLIVIAIYAAKVGEFASAFSFMFTPDFSKLTIDGALEALGHAFFSLSLASGIMIMYGAYLPKDVSIIKSSIWISIADTLVALIAGLAIFPIVFANNMEPGAGPGLIFQTLPIAFEQMPMGTAFGTVFFIMLVFAAFTSAIALIESSVAWLVERFAMKRWQAAVTASSVLWLLGVGTIYSFVSDSWAHINIAGWQTSIFDALDYFTSKLLLPIGGLLISLFVAWVLNREFLQTELNLKGKAFELWYATLKFIAPCIIIFVFLNLVGVF</sequence>
<dbReference type="InterPro" id="IPR037272">
    <property type="entry name" value="SNS_sf"/>
</dbReference>
<keyword evidence="6" id="KW-0769">Symport</keyword>
<dbReference type="KEGG" id="cate:C2869_15370"/>
<dbReference type="PROSITE" id="PS50267">
    <property type="entry name" value="NA_NEUROTRAN_SYMP_3"/>
    <property type="match status" value="1"/>
</dbReference>
<dbReference type="RefSeq" id="WP_108603803.1">
    <property type="nucleotide sequence ID" value="NZ_CP026604.1"/>
</dbReference>
<evidence type="ECO:0000256" key="3">
    <source>
        <dbReference type="ARBA" id="ARBA00022692"/>
    </source>
</evidence>
<dbReference type="OrthoDB" id="9762833at2"/>
<comment type="subcellular location">
    <subcellularLocation>
        <location evidence="1">Membrane</location>
        <topology evidence="1">Multi-pass membrane protein</topology>
    </subcellularLocation>
</comment>
<dbReference type="GO" id="GO:0015293">
    <property type="term" value="F:symporter activity"/>
    <property type="evidence" value="ECO:0007669"/>
    <property type="project" value="UniProtKB-KW"/>
</dbReference>
<feature type="transmembrane region" description="Helical" evidence="7">
    <location>
        <begin position="315"/>
        <end position="340"/>
    </location>
</feature>
<protein>
    <recommendedName>
        <fullName evidence="6">Transporter</fullName>
    </recommendedName>
</protein>
<evidence type="ECO:0000256" key="5">
    <source>
        <dbReference type="ARBA" id="ARBA00023136"/>
    </source>
</evidence>
<feature type="transmembrane region" description="Helical" evidence="7">
    <location>
        <begin position="352"/>
        <end position="370"/>
    </location>
</feature>
<organism evidence="8 9">
    <name type="scientific">Saccharobesus litoralis</name>
    <dbReference type="NCBI Taxonomy" id="2172099"/>
    <lineage>
        <taxon>Bacteria</taxon>
        <taxon>Pseudomonadati</taxon>
        <taxon>Pseudomonadota</taxon>
        <taxon>Gammaproteobacteria</taxon>
        <taxon>Alteromonadales</taxon>
        <taxon>Alteromonadaceae</taxon>
        <taxon>Saccharobesus</taxon>
    </lineage>
</organism>
<feature type="transmembrane region" description="Helical" evidence="7">
    <location>
        <begin position="179"/>
        <end position="199"/>
    </location>
</feature>
<evidence type="ECO:0000256" key="2">
    <source>
        <dbReference type="ARBA" id="ARBA00022448"/>
    </source>
</evidence>
<feature type="transmembrane region" description="Helical" evidence="7">
    <location>
        <begin position="435"/>
        <end position="455"/>
    </location>
</feature>
<gene>
    <name evidence="8" type="ORF">C2869_15370</name>
</gene>
<reference evidence="8 9" key="1">
    <citation type="submission" date="2018-01" db="EMBL/GenBank/DDBJ databases">
        <title>Genome sequence of a Cantenovulum-like bacteria.</title>
        <authorList>
            <person name="Tan W.R."/>
            <person name="Lau N.-S."/>
            <person name="Go F."/>
            <person name="Amirul A.-A.A."/>
        </authorList>
    </citation>
    <scope>NUCLEOTIDE SEQUENCE [LARGE SCALE GENOMIC DNA]</scope>
    <source>
        <strain evidence="8 9">CCB-QB4</strain>
    </source>
</reference>